<dbReference type="AlphaFoldDB" id="A0A8J9ZFA9"/>
<dbReference type="PANTHER" id="PTHR33845">
    <property type="entry name" value="C2H2-TYPE DOMAIN-CONTAINING PROTEIN"/>
    <property type="match status" value="1"/>
</dbReference>
<feature type="domain" description="C2H2-type" evidence="2">
    <location>
        <begin position="851"/>
        <end position="875"/>
    </location>
</feature>
<dbReference type="InterPro" id="IPR013087">
    <property type="entry name" value="Znf_C2H2_type"/>
</dbReference>
<evidence type="ECO:0000259" key="2">
    <source>
        <dbReference type="PROSITE" id="PS00028"/>
    </source>
</evidence>
<feature type="compositionally biased region" description="Low complexity" evidence="1">
    <location>
        <begin position="130"/>
        <end position="144"/>
    </location>
</feature>
<protein>
    <submittedName>
        <fullName evidence="3">Hypp9299 protein</fullName>
    </submittedName>
</protein>
<feature type="compositionally biased region" description="Polar residues" evidence="1">
    <location>
        <begin position="150"/>
        <end position="161"/>
    </location>
</feature>
<dbReference type="OrthoDB" id="5988132at2759"/>
<dbReference type="PANTHER" id="PTHR33845:SF1">
    <property type="entry name" value="C2H2-TYPE DOMAIN-CONTAINING PROTEIN"/>
    <property type="match status" value="1"/>
</dbReference>
<feature type="region of interest" description="Disordered" evidence="1">
    <location>
        <begin position="813"/>
        <end position="846"/>
    </location>
</feature>
<reference evidence="3" key="1">
    <citation type="submission" date="2022-01" db="EMBL/GenBank/DDBJ databases">
        <authorList>
            <person name="Braso-Vives M."/>
        </authorList>
    </citation>
    <scope>NUCLEOTIDE SEQUENCE</scope>
</reference>
<dbReference type="PROSITE" id="PS00028">
    <property type="entry name" value="ZINC_FINGER_C2H2_1"/>
    <property type="match status" value="1"/>
</dbReference>
<feature type="region of interest" description="Disordered" evidence="1">
    <location>
        <begin position="123"/>
        <end position="163"/>
    </location>
</feature>
<keyword evidence="4" id="KW-1185">Reference proteome</keyword>
<sequence>MIRVPPINSYTGYALGTPHRLARPKGTRGIGVLQSRKIQELAKELVPVGSAICRDCRDSIGGEGDLLEVKGPTESLESERIEQQPVPSTSGLGVPEPVPSTSGLSVLEPVPSTSGLEKALQHMTLEESQDSPSSSLSFGGTSPQAERSLYTVSSQSQTSNGEAGLSITKPKQLLEQLLQASDSNVDKVQVLAVPWNEASQRTQRFHLKQASETVSAVLQVLAPEDSYSLWKHLRESRLTDVALGMGGSAIEMELLNSLVECYKCASQSFTRRQILSIMADKYSFADLEKLLPGLTRYQVTSARQHAMRHGRGAPVPPSIDIRMRVVPGKLDHFITFITSAHVVQDLPFGEKVLKLSTGVSLKVPNTIRAMIPERIISQYQQYCTESHFVPMGKRTLQRVLAACSASVRTSLQGLDYFTAEGGRAFDDLEAAVDKLAEKQGQDWAKKQTAILRSSKRYLKGDYKVHVSQEATVAEHCRQFALSDGTDNNFSTTCLHHHDDECEACNDLQQLLVALEECFTVNEFETPEEKDDMRFTLDQAKQDIYAWQCHQLRSINQDEAWYALLDDLDDSSVLLVMDWAMKFLPRKYRESQTDWFGKRGLPWHISVAHRRCDASILVETFIHLFQTCTQDSSSVVSILQHTVQQLKEELPTLQSIYIRSDNAGCYHNTLLFQAAKHINQTAGVTIRRIDYCDPQGGKGSCDRQAATVKSHIKTWINEGHNVETATEFKTAVESRGGIPGVKVFLCEVDTGPGVTSTKLDGITKLNNFEFTEAGLRVWRAYNIGDGNIIPWSRLPAAMPPILLISSEPSNPGYAFRPIKSRQKKGQAQQEVESDSDGESTSEQRSLGSLFPCPEDSCVKVYQTCRGLEAHVAVGRHQRRLERETLLDKAKLAYAEKLEQGPSEVPHLEPSLEARRATPHPQQGWALRNPKKHVRFSSKQKEYLDKRFQLGEATGKKSDPLTVSKEMRHACDPQGKRLFQVQEFLTGQQVSSYFSRLAAKRRKTPEDEDDEQESAVVEAANTPMVDPMGE</sequence>
<name>A0A8J9ZFA9_BRALA</name>
<evidence type="ECO:0000256" key="1">
    <source>
        <dbReference type="SAM" id="MobiDB-lite"/>
    </source>
</evidence>
<evidence type="ECO:0000313" key="3">
    <source>
        <dbReference type="EMBL" id="CAH1252459.1"/>
    </source>
</evidence>
<proteinExistence type="predicted"/>
<feature type="region of interest" description="Disordered" evidence="1">
    <location>
        <begin position="62"/>
        <end position="110"/>
    </location>
</feature>
<gene>
    <name evidence="3" type="primary">Hypp9299</name>
    <name evidence="3" type="ORF">BLAG_LOCUS12535</name>
</gene>
<evidence type="ECO:0000313" key="4">
    <source>
        <dbReference type="Proteomes" id="UP000838412"/>
    </source>
</evidence>
<dbReference type="Proteomes" id="UP000838412">
    <property type="component" value="Chromosome 19"/>
</dbReference>
<organism evidence="3 4">
    <name type="scientific">Branchiostoma lanceolatum</name>
    <name type="common">Common lancelet</name>
    <name type="synonym">Amphioxus lanceolatum</name>
    <dbReference type="NCBI Taxonomy" id="7740"/>
    <lineage>
        <taxon>Eukaryota</taxon>
        <taxon>Metazoa</taxon>
        <taxon>Chordata</taxon>
        <taxon>Cephalochordata</taxon>
        <taxon>Leptocardii</taxon>
        <taxon>Amphioxiformes</taxon>
        <taxon>Branchiostomatidae</taxon>
        <taxon>Branchiostoma</taxon>
    </lineage>
</organism>
<accession>A0A8J9ZFA9</accession>
<dbReference type="EMBL" id="OV696704">
    <property type="protein sequence ID" value="CAH1252459.1"/>
    <property type="molecule type" value="Genomic_DNA"/>
</dbReference>
<feature type="region of interest" description="Disordered" evidence="1">
    <location>
        <begin position="996"/>
        <end position="1028"/>
    </location>
</feature>